<protein>
    <recommendedName>
        <fullName evidence="4">Basic proline-rich protein-like</fullName>
    </recommendedName>
</protein>
<evidence type="ECO:0000256" key="1">
    <source>
        <dbReference type="SAM" id="MobiDB-lite"/>
    </source>
</evidence>
<organism evidence="2 3">
    <name type="scientific">Equus przewalskii</name>
    <name type="common">Przewalski's horse</name>
    <name type="synonym">Equus caballus przewalskii</name>
    <dbReference type="NCBI Taxonomy" id="9798"/>
    <lineage>
        <taxon>Eukaryota</taxon>
        <taxon>Metazoa</taxon>
        <taxon>Chordata</taxon>
        <taxon>Craniata</taxon>
        <taxon>Vertebrata</taxon>
        <taxon>Euteleostomi</taxon>
        <taxon>Mammalia</taxon>
        <taxon>Eutheria</taxon>
        <taxon>Laurasiatheria</taxon>
        <taxon>Perissodactyla</taxon>
        <taxon>Equidae</taxon>
        <taxon>Equus</taxon>
    </lineage>
</organism>
<keyword evidence="2" id="KW-1185">Reference proteome</keyword>
<feature type="compositionally biased region" description="Pro residues" evidence="1">
    <location>
        <begin position="165"/>
        <end position="177"/>
    </location>
</feature>
<dbReference type="RefSeq" id="XP_070486414.1">
    <property type="nucleotide sequence ID" value="XM_070630313.1"/>
</dbReference>
<proteinExistence type="predicted"/>
<feature type="compositionally biased region" description="Low complexity" evidence="1">
    <location>
        <begin position="213"/>
        <end position="222"/>
    </location>
</feature>
<reference evidence="3" key="1">
    <citation type="submission" date="2025-08" db="UniProtKB">
        <authorList>
            <consortium name="RefSeq"/>
        </authorList>
    </citation>
    <scope>IDENTIFICATION</scope>
    <source>
        <tissue evidence="3">Blood</tissue>
    </source>
</reference>
<gene>
    <name evidence="3" type="primary">LOC139084889</name>
</gene>
<sequence length="327" mass="32504">MRQKVHLALGLSGVVLGRRGKSGQKAVAKNEKDSPAGCSPQEADRASAPAPAGPSRQLCVAPQSRPGRAPGRPPRPAGSSPLPAFSARPRGPGAPRLPPRPARPCGGAGVRALGAGPVPLPNVRAPHAQSAPAVSVCLNRKADILVPQGPPRPTPPGICRRDSPFPQPGPQRLPGAPPSAAAGAGLASSSPPALQPFLSSVCSGHRPRPAPPDTATAAPAATGQNGRVRLFRGDQLSAEKDRGVGPGRVAPGCAASQPTAPQSGAGRPVAQAAAAAAGTAPRPPFAFAFPLLPPLLPGGVSTLLVFLSPSCPSRDGEPSVGEAAGAR</sequence>
<evidence type="ECO:0008006" key="4">
    <source>
        <dbReference type="Google" id="ProtNLM"/>
    </source>
</evidence>
<feature type="compositionally biased region" description="Low complexity" evidence="1">
    <location>
        <begin position="46"/>
        <end position="70"/>
    </location>
</feature>
<name>A0ABM4QAE9_EQUPR</name>
<evidence type="ECO:0000313" key="2">
    <source>
        <dbReference type="Proteomes" id="UP001652662"/>
    </source>
</evidence>
<feature type="region of interest" description="Disordered" evidence="1">
    <location>
        <begin position="1"/>
        <end position="132"/>
    </location>
</feature>
<feature type="region of interest" description="Disordered" evidence="1">
    <location>
        <begin position="144"/>
        <end position="272"/>
    </location>
</feature>
<feature type="compositionally biased region" description="Low complexity" evidence="1">
    <location>
        <begin position="263"/>
        <end position="272"/>
    </location>
</feature>
<accession>A0ABM4QAE9</accession>
<evidence type="ECO:0000313" key="3">
    <source>
        <dbReference type="RefSeq" id="XP_070486414.1"/>
    </source>
</evidence>
<feature type="compositionally biased region" description="Low complexity" evidence="1">
    <location>
        <begin position="77"/>
        <end position="94"/>
    </location>
</feature>
<dbReference type="GeneID" id="139084889"/>
<feature type="compositionally biased region" description="Low complexity" evidence="1">
    <location>
        <begin position="178"/>
        <end position="200"/>
    </location>
</feature>
<dbReference type="Proteomes" id="UP001652662">
    <property type="component" value="Chromosome 7"/>
</dbReference>
<feature type="compositionally biased region" description="Low complexity" evidence="1">
    <location>
        <begin position="7"/>
        <end position="17"/>
    </location>
</feature>